<feature type="binding site" evidence="4">
    <location>
        <position position="56"/>
    </location>
    <ligand>
        <name>Mg(2+)</name>
        <dbReference type="ChEBI" id="CHEBI:18420"/>
    </ligand>
</feature>
<keyword evidence="4" id="KW-0460">Magnesium</keyword>
<dbReference type="PANTHER" id="PTHR11711">
    <property type="entry name" value="ADP RIBOSYLATION FACTOR-RELATED"/>
    <property type="match status" value="1"/>
</dbReference>
<dbReference type="OrthoDB" id="2011769at2759"/>
<evidence type="ECO:0000256" key="4">
    <source>
        <dbReference type="PIRSR" id="PIRSR606689-2"/>
    </source>
</evidence>
<dbReference type="GO" id="GO:0005525">
    <property type="term" value="F:GTP binding"/>
    <property type="evidence" value="ECO:0007669"/>
    <property type="project" value="UniProtKB-KW"/>
</dbReference>
<evidence type="ECO:0000313" key="6">
    <source>
        <dbReference type="EMBL" id="KAF9764272.1"/>
    </source>
</evidence>
<keyword evidence="2 3" id="KW-0342">GTP-binding</keyword>
<dbReference type="Gene3D" id="3.40.50.300">
    <property type="entry name" value="P-loop containing nucleotide triphosphate hydrolases"/>
    <property type="match status" value="1"/>
</dbReference>
<dbReference type="PROSITE" id="PS51417">
    <property type="entry name" value="ARF"/>
    <property type="match status" value="1"/>
</dbReference>
<dbReference type="Proteomes" id="UP000740883">
    <property type="component" value="Unassembled WGS sequence"/>
</dbReference>
<comment type="similarity">
    <text evidence="5">Belongs to the small GTPase superfamily. Arf family.</text>
</comment>
<evidence type="ECO:0000256" key="5">
    <source>
        <dbReference type="RuleBase" id="RU003925"/>
    </source>
</evidence>
<name>A0A9P6GZV5_9MICR</name>
<dbReference type="SMART" id="SM00177">
    <property type="entry name" value="ARF"/>
    <property type="match status" value="1"/>
</dbReference>
<feature type="binding site" evidence="3">
    <location>
        <begin position="133"/>
        <end position="136"/>
    </location>
    <ligand>
        <name>GTP</name>
        <dbReference type="ChEBI" id="CHEBI:37565"/>
    </ligand>
</feature>
<dbReference type="EMBL" id="SBJO01000030">
    <property type="protein sequence ID" value="KAF9764272.1"/>
    <property type="molecule type" value="Genomic_DNA"/>
</dbReference>
<keyword evidence="4" id="KW-0479">Metal-binding</keyword>
<dbReference type="SUPFAM" id="SSF52540">
    <property type="entry name" value="P-loop containing nucleoside triphosphate hydrolases"/>
    <property type="match status" value="1"/>
</dbReference>
<gene>
    <name evidence="6" type="primary">ARF-1</name>
    <name evidence="6" type="ORF">NGRA_0708</name>
</gene>
<dbReference type="SMART" id="SM00175">
    <property type="entry name" value="RAB"/>
    <property type="match status" value="1"/>
</dbReference>
<evidence type="ECO:0000256" key="3">
    <source>
        <dbReference type="PIRSR" id="PIRSR606689-1"/>
    </source>
</evidence>
<dbReference type="InterPro" id="IPR005225">
    <property type="entry name" value="Small_GTP-bd"/>
</dbReference>
<accession>A0A9P6GZV5</accession>
<protein>
    <submittedName>
        <fullName evidence="6">ADP-ribosylation factor</fullName>
    </submittedName>
</protein>
<feature type="binding site" evidence="3">
    <location>
        <begin position="32"/>
        <end position="39"/>
    </location>
    <ligand>
        <name>GTP</name>
        <dbReference type="ChEBI" id="CHEBI:37565"/>
    </ligand>
</feature>
<comment type="caution">
    <text evidence="6">The sequence shown here is derived from an EMBL/GenBank/DDBJ whole genome shotgun (WGS) entry which is preliminary data.</text>
</comment>
<reference evidence="6 7" key="1">
    <citation type="journal article" date="2020" name="Genome Biol. Evol.">
        <title>Comparative genomics of strictly vertically transmitted, feminizing microsporidia endosymbionts of amphipod crustaceans.</title>
        <authorList>
            <person name="Cormier A."/>
            <person name="Chebbi M.A."/>
            <person name="Giraud I."/>
            <person name="Wattier R."/>
            <person name="Teixeira M."/>
            <person name="Gilbert C."/>
            <person name="Rigaud T."/>
            <person name="Cordaux R."/>
        </authorList>
    </citation>
    <scope>NUCLEOTIDE SEQUENCE [LARGE SCALE GENOMIC DNA]</scope>
    <source>
        <strain evidence="6 7">Ou3-Ou53</strain>
    </source>
</reference>
<feature type="binding site" evidence="3">
    <location>
        <position position="78"/>
    </location>
    <ligand>
        <name>GTP</name>
        <dbReference type="ChEBI" id="CHEBI:37565"/>
    </ligand>
</feature>
<keyword evidence="7" id="KW-1185">Reference proteome</keyword>
<dbReference type="SMART" id="SM00178">
    <property type="entry name" value="SAR"/>
    <property type="match status" value="1"/>
</dbReference>
<dbReference type="InterPro" id="IPR024156">
    <property type="entry name" value="Small_GTPase_ARF"/>
</dbReference>
<feature type="binding site" evidence="4">
    <location>
        <position position="39"/>
    </location>
    <ligand>
        <name>Mg(2+)</name>
        <dbReference type="ChEBI" id="CHEBI:18420"/>
    </ligand>
</feature>
<dbReference type="PROSITE" id="PS51419">
    <property type="entry name" value="RAB"/>
    <property type="match status" value="1"/>
</dbReference>
<dbReference type="GO" id="GO:0003924">
    <property type="term" value="F:GTPase activity"/>
    <property type="evidence" value="ECO:0007669"/>
    <property type="project" value="InterPro"/>
</dbReference>
<evidence type="ECO:0000256" key="2">
    <source>
        <dbReference type="ARBA" id="ARBA00023134"/>
    </source>
</evidence>
<proteinExistence type="inferred from homology"/>
<dbReference type="PRINTS" id="PR00328">
    <property type="entry name" value="SAR1GTPBP"/>
</dbReference>
<evidence type="ECO:0000313" key="7">
    <source>
        <dbReference type="Proteomes" id="UP000740883"/>
    </source>
</evidence>
<dbReference type="InterPro" id="IPR027417">
    <property type="entry name" value="P-loop_NTPase"/>
</dbReference>
<dbReference type="NCBIfam" id="TIGR00231">
    <property type="entry name" value="small_GTP"/>
    <property type="match status" value="1"/>
</dbReference>
<dbReference type="Pfam" id="PF00025">
    <property type="entry name" value="Arf"/>
    <property type="match status" value="1"/>
</dbReference>
<sequence length="203" mass="22786">MGNVVAKIHSKFMQRLKKIFTTGKQQSVTMIGLDAAGKTTLLYFLKTGEVQHTVPTLGFNCESVEIGDLNFLVWDIGGQEAFVKFWQNYIRTSKAIIFLVDVADSKRYAQASYDLWSILKELSAPMPLLILVNKIDLIPDEKERREAVELLNEELKLDKYEGPTNVVECSVTEASGGINAEEQTTIILDAFQWLNTQLKNAPA</sequence>
<dbReference type="GO" id="GO:0046872">
    <property type="term" value="F:metal ion binding"/>
    <property type="evidence" value="ECO:0007669"/>
    <property type="project" value="UniProtKB-KW"/>
</dbReference>
<dbReference type="AlphaFoldDB" id="A0A9P6GZV5"/>
<evidence type="ECO:0000256" key="1">
    <source>
        <dbReference type="ARBA" id="ARBA00022741"/>
    </source>
</evidence>
<keyword evidence="1 3" id="KW-0547">Nucleotide-binding</keyword>
<organism evidence="6 7">
    <name type="scientific">Nosema granulosis</name>
    <dbReference type="NCBI Taxonomy" id="83296"/>
    <lineage>
        <taxon>Eukaryota</taxon>
        <taxon>Fungi</taxon>
        <taxon>Fungi incertae sedis</taxon>
        <taxon>Microsporidia</taxon>
        <taxon>Nosematidae</taxon>
        <taxon>Nosema</taxon>
    </lineage>
</organism>
<dbReference type="InterPro" id="IPR006689">
    <property type="entry name" value="Small_GTPase_ARF/SAR"/>
</dbReference>